<gene>
    <name evidence="1" type="ORF">Vretimale_3914</name>
</gene>
<dbReference type="Proteomes" id="UP000722791">
    <property type="component" value="Unassembled WGS sequence"/>
</dbReference>
<reference evidence="1" key="1">
    <citation type="journal article" date="2021" name="Proc. Natl. Acad. Sci. U.S.A.">
        <title>Three genomes in the algal genus Volvox reveal the fate of a haploid sex-determining region after a transition to homothallism.</title>
        <authorList>
            <person name="Yamamoto K."/>
            <person name="Hamaji T."/>
            <person name="Kawai-Toyooka H."/>
            <person name="Matsuzaki R."/>
            <person name="Takahashi F."/>
            <person name="Nishimura Y."/>
            <person name="Kawachi M."/>
            <person name="Noguchi H."/>
            <person name="Minakuchi Y."/>
            <person name="Umen J.G."/>
            <person name="Toyoda A."/>
            <person name="Nozaki H."/>
        </authorList>
    </citation>
    <scope>NUCLEOTIDE SEQUENCE</scope>
    <source>
        <strain evidence="1">NIES-3785</strain>
    </source>
</reference>
<protein>
    <submittedName>
        <fullName evidence="1">Uncharacterized protein</fullName>
    </submittedName>
</protein>
<sequence>MKLKGKLTEHGARLLWKNFLPIIEKFGKTCQVLLGTDEVHFIQTSLNTDGVHVTARFAAGASTTVVQDVPISKPYMASEVQSLVVAKDVGAFCPAYVDVVPALGAALAIVDRLKAVDDTAMLAVCTVQAGQRPAAGGARQWKSRWRVHSAEAPVPSAACDYVHGTSSSTVWHRGGWWPRTHHACLPRPAARRCLRR</sequence>
<dbReference type="EMBL" id="BNCQ01000005">
    <property type="protein sequence ID" value="GIL98551.1"/>
    <property type="molecule type" value="Genomic_DNA"/>
</dbReference>
<accession>A0A8J4G4W0</accession>
<proteinExistence type="predicted"/>
<comment type="caution">
    <text evidence="1">The sequence shown here is derived from an EMBL/GenBank/DDBJ whole genome shotgun (WGS) entry which is preliminary data.</text>
</comment>
<evidence type="ECO:0000313" key="2">
    <source>
        <dbReference type="Proteomes" id="UP000722791"/>
    </source>
</evidence>
<dbReference type="AlphaFoldDB" id="A0A8J4G4W0"/>
<evidence type="ECO:0000313" key="1">
    <source>
        <dbReference type="EMBL" id="GIL98551.1"/>
    </source>
</evidence>
<dbReference type="Gene3D" id="3.70.10.10">
    <property type="match status" value="1"/>
</dbReference>
<name>A0A8J4G4W0_9CHLO</name>
<organism evidence="1 2">
    <name type="scientific">Volvox reticuliferus</name>
    <dbReference type="NCBI Taxonomy" id="1737510"/>
    <lineage>
        <taxon>Eukaryota</taxon>
        <taxon>Viridiplantae</taxon>
        <taxon>Chlorophyta</taxon>
        <taxon>core chlorophytes</taxon>
        <taxon>Chlorophyceae</taxon>
        <taxon>CS clade</taxon>
        <taxon>Chlamydomonadales</taxon>
        <taxon>Volvocaceae</taxon>
        <taxon>Volvox</taxon>
    </lineage>
</organism>